<dbReference type="Pfam" id="PF00326">
    <property type="entry name" value="Peptidase_S9"/>
    <property type="match status" value="1"/>
</dbReference>
<protein>
    <submittedName>
        <fullName evidence="5">S9 family peptidase</fullName>
    </submittedName>
</protein>
<evidence type="ECO:0000256" key="1">
    <source>
        <dbReference type="ARBA" id="ARBA00022801"/>
    </source>
</evidence>
<dbReference type="InterPro" id="IPR001375">
    <property type="entry name" value="Peptidase_S9_cat"/>
</dbReference>
<evidence type="ECO:0000256" key="3">
    <source>
        <dbReference type="SAM" id="SignalP"/>
    </source>
</evidence>
<organism evidence="5 6">
    <name type="scientific">Ferrimonas lipolytica</name>
    <dbReference type="NCBI Taxonomy" id="2724191"/>
    <lineage>
        <taxon>Bacteria</taxon>
        <taxon>Pseudomonadati</taxon>
        <taxon>Pseudomonadota</taxon>
        <taxon>Gammaproteobacteria</taxon>
        <taxon>Alteromonadales</taxon>
        <taxon>Ferrimonadaceae</taxon>
        <taxon>Ferrimonas</taxon>
    </lineage>
</organism>
<reference evidence="5 6" key="1">
    <citation type="submission" date="2020-04" db="EMBL/GenBank/DDBJ databases">
        <title>Ferrimonas sp. S7 isolated from sea water.</title>
        <authorList>
            <person name="Bae S.S."/>
            <person name="Baek K."/>
        </authorList>
    </citation>
    <scope>NUCLEOTIDE SEQUENCE [LARGE SCALE GENOMIC DNA]</scope>
    <source>
        <strain evidence="5 6">S7</strain>
    </source>
</reference>
<dbReference type="GO" id="GO:0006508">
    <property type="term" value="P:proteolysis"/>
    <property type="evidence" value="ECO:0007669"/>
    <property type="project" value="InterPro"/>
</dbReference>
<dbReference type="Gene3D" id="3.40.50.1820">
    <property type="entry name" value="alpha/beta hydrolase"/>
    <property type="match status" value="1"/>
</dbReference>
<proteinExistence type="predicted"/>
<keyword evidence="6" id="KW-1185">Reference proteome</keyword>
<dbReference type="GO" id="GO:0004252">
    <property type="term" value="F:serine-type endopeptidase activity"/>
    <property type="evidence" value="ECO:0007669"/>
    <property type="project" value="TreeGrafter"/>
</dbReference>
<dbReference type="EMBL" id="CP051180">
    <property type="protein sequence ID" value="QIZ78092.1"/>
    <property type="molecule type" value="Genomic_DNA"/>
</dbReference>
<feature type="domain" description="Peptidase S9 prolyl oligopeptidase catalytic" evidence="4">
    <location>
        <begin position="474"/>
        <end position="675"/>
    </location>
</feature>
<feature type="chain" id="PRO_5026060538" evidence="3">
    <location>
        <begin position="21"/>
        <end position="683"/>
    </location>
</feature>
<dbReference type="AlphaFoldDB" id="A0A6H1UJW5"/>
<dbReference type="Pfam" id="PF07676">
    <property type="entry name" value="PD40"/>
    <property type="match status" value="2"/>
</dbReference>
<accession>A0A6H1UJW5</accession>
<keyword evidence="1" id="KW-0378">Hydrolase</keyword>
<dbReference type="PANTHER" id="PTHR42776">
    <property type="entry name" value="SERINE PEPTIDASE S9 FAMILY MEMBER"/>
    <property type="match status" value="1"/>
</dbReference>
<dbReference type="InterPro" id="IPR011042">
    <property type="entry name" value="6-blade_b-propeller_TolB-like"/>
</dbReference>
<evidence type="ECO:0000256" key="2">
    <source>
        <dbReference type="ARBA" id="ARBA00022825"/>
    </source>
</evidence>
<keyword evidence="2" id="KW-0645">Protease</keyword>
<evidence type="ECO:0000313" key="5">
    <source>
        <dbReference type="EMBL" id="QIZ78092.1"/>
    </source>
</evidence>
<evidence type="ECO:0000313" key="6">
    <source>
        <dbReference type="Proteomes" id="UP000501602"/>
    </source>
</evidence>
<name>A0A6H1UJW5_9GAMM</name>
<sequence>MKHGLFTLSLLAATSVGVNAGERNHAITIDDYFTIQGLSQLVLSDNGKQAAWVQSHWDKEADKILKDLWRITLPDGTPERLTFTSENESSPVFSADGRYLFFSKAQKKDEADNPPFNGKTQIFRLSLTSGETVPITSVKAGISKFQLQGDSLWFLSEREHKESGPFATLRANHDKPQYGHGTVSVNPLYRLDLNNYRTELVLDDDKVVWDFDVSRDGKRIARVTTLDNELVHLEGWSEVEVYDVDAKRNTVLADDAWRAQAPSPYGWLMQPRWSNDGNQLAFRIDYDGYPGQLFVSRIDNSGKVTNQLDIARQGDDTLNGSNILWRPNSNELCYRVYDHGRVPLRCTTVRDAKQGKTRTLTPADYVVGGFQFSANGKQLALSHNGLDHFYELYSGKVGKPPVRRTNINPQVDNWLLPQISTVRWQAPDGSTVEGILELPAGYKKGDQPLPLVVQIHGGPTAATSYSLEHRSYGRSVFAANGYALLSPNYRGSTGYGDQFLVDLIGKEHLIEVADIEAGVDKLIADGIVDGEKLAVMGWSNGGYLTNALISTNNRYKAASSGAGVWDQRLQWMLEDTPGHVINYMQGLPWEQTEAYHNASSLSHAADITTPTVIHMGENDERVPAPHAKALYRTLKQYLNVPTELLIYPGEGHGLSTYQHKSAKMNWDLAWFNHYVLGKATSQS</sequence>
<evidence type="ECO:0000259" key="4">
    <source>
        <dbReference type="Pfam" id="PF00326"/>
    </source>
</evidence>
<dbReference type="Proteomes" id="UP000501602">
    <property type="component" value="Chromosome"/>
</dbReference>
<dbReference type="SUPFAM" id="SSF53474">
    <property type="entry name" value="alpha/beta-Hydrolases"/>
    <property type="match status" value="1"/>
</dbReference>
<keyword evidence="3" id="KW-0732">Signal</keyword>
<dbReference type="PANTHER" id="PTHR42776:SF27">
    <property type="entry name" value="DIPEPTIDYL PEPTIDASE FAMILY MEMBER 6"/>
    <property type="match status" value="1"/>
</dbReference>
<feature type="signal peptide" evidence="3">
    <location>
        <begin position="1"/>
        <end position="20"/>
    </location>
</feature>
<dbReference type="RefSeq" id="WP_168661724.1">
    <property type="nucleotide sequence ID" value="NZ_CP051180.1"/>
</dbReference>
<dbReference type="InterPro" id="IPR029058">
    <property type="entry name" value="AB_hydrolase_fold"/>
</dbReference>
<dbReference type="InterPro" id="IPR011659">
    <property type="entry name" value="WD40"/>
</dbReference>
<keyword evidence="2" id="KW-0720">Serine protease</keyword>
<dbReference type="KEGG" id="fes:HER31_15000"/>
<dbReference type="SUPFAM" id="SSF82171">
    <property type="entry name" value="DPP6 N-terminal domain-like"/>
    <property type="match status" value="1"/>
</dbReference>
<gene>
    <name evidence="5" type="ORF">HER31_15000</name>
</gene>
<dbReference type="Gene3D" id="2.120.10.30">
    <property type="entry name" value="TolB, C-terminal domain"/>
    <property type="match status" value="2"/>
</dbReference>